<feature type="domain" description="SAF" evidence="2">
    <location>
        <begin position="48"/>
        <end position="108"/>
    </location>
</feature>
<name>A0A4S4AW65_9RHOO</name>
<dbReference type="InterPro" id="IPR031571">
    <property type="entry name" value="RcpC_dom"/>
</dbReference>
<reference evidence="3 4" key="1">
    <citation type="submission" date="2019-04" db="EMBL/GenBank/DDBJ databases">
        <title>Azoarcus rhizosphaerae sp. nov. isolated from rhizosphere of Ficus religiosa.</title>
        <authorList>
            <person name="Lin S.-Y."/>
            <person name="Hameed A."/>
            <person name="Hsu Y.-H."/>
            <person name="Young C.-C."/>
        </authorList>
    </citation>
    <scope>NUCLEOTIDE SEQUENCE [LARGE SCALE GENOMIC DNA]</scope>
    <source>
        <strain evidence="3 4">CC-YHH848</strain>
    </source>
</reference>
<dbReference type="NCBIfam" id="TIGR03177">
    <property type="entry name" value="pilus_cpaB"/>
    <property type="match status" value="1"/>
</dbReference>
<accession>A0A4S4AW65</accession>
<gene>
    <name evidence="3" type="primary">cpaB</name>
    <name evidence="3" type="ORF">E6O51_02835</name>
</gene>
<dbReference type="Pfam" id="PF16976">
    <property type="entry name" value="RcpC"/>
    <property type="match status" value="1"/>
</dbReference>
<evidence type="ECO:0000259" key="2">
    <source>
        <dbReference type="SMART" id="SM00858"/>
    </source>
</evidence>
<dbReference type="Pfam" id="PF08666">
    <property type="entry name" value="SAF"/>
    <property type="match status" value="1"/>
</dbReference>
<comment type="caution">
    <text evidence="3">The sequence shown here is derived from an EMBL/GenBank/DDBJ whole genome shotgun (WGS) entry which is preliminary data.</text>
</comment>
<sequence>MLNSIVLRSLAGVLAAGALLAAWLGYRLGSEPAEPEAAPPAAHVPVMAPAVLAARPIAPGQLIGAEDVTLGAVEEPAPKGVGRVEAVVGRLAVAHVASGEAVLPGHLAQQGAVTPLLGAGERAVAVKVDDVVAVGGFLRPGDRVDVLLYLRAERETDNRASAQVALENLRVLAVGELVPESPEPAGASEAASGKDGLVSRSSGDSREDAKKKAGATRAVVLAVPAAEAARLMLAASGGTLRLALRGNAEMAAAGTAPIAARPLRLDELARGEDASARTGGTQAPRTAARRVESGHRVTGHRGEQVEVVSVGAR</sequence>
<proteinExistence type="predicted"/>
<dbReference type="InterPro" id="IPR013974">
    <property type="entry name" value="SAF"/>
</dbReference>
<dbReference type="SMART" id="SM00858">
    <property type="entry name" value="SAF"/>
    <property type="match status" value="1"/>
</dbReference>
<keyword evidence="4" id="KW-1185">Reference proteome</keyword>
<dbReference type="EMBL" id="SSOD01000002">
    <property type="protein sequence ID" value="THF64270.1"/>
    <property type="molecule type" value="Genomic_DNA"/>
</dbReference>
<feature type="compositionally biased region" description="Low complexity" evidence="1">
    <location>
        <begin position="180"/>
        <end position="193"/>
    </location>
</feature>
<protein>
    <submittedName>
        <fullName evidence="3">Flp pilus assembly protein CpaB</fullName>
    </submittedName>
</protein>
<feature type="region of interest" description="Disordered" evidence="1">
    <location>
        <begin position="180"/>
        <end position="214"/>
    </location>
</feature>
<dbReference type="OrthoDB" id="9788329at2"/>
<organism evidence="3 4">
    <name type="scientific">Pseudothauera rhizosphaerae</name>
    <dbReference type="NCBI Taxonomy" id="2565932"/>
    <lineage>
        <taxon>Bacteria</taxon>
        <taxon>Pseudomonadati</taxon>
        <taxon>Pseudomonadota</taxon>
        <taxon>Betaproteobacteria</taxon>
        <taxon>Rhodocyclales</taxon>
        <taxon>Zoogloeaceae</taxon>
        <taxon>Pseudothauera</taxon>
    </lineage>
</organism>
<feature type="region of interest" description="Disordered" evidence="1">
    <location>
        <begin position="271"/>
        <end position="299"/>
    </location>
</feature>
<evidence type="ECO:0000313" key="3">
    <source>
        <dbReference type="EMBL" id="THF64270.1"/>
    </source>
</evidence>
<dbReference type="Proteomes" id="UP000307956">
    <property type="component" value="Unassembled WGS sequence"/>
</dbReference>
<feature type="compositionally biased region" description="Basic and acidic residues" evidence="1">
    <location>
        <begin position="289"/>
        <end position="299"/>
    </location>
</feature>
<dbReference type="AlphaFoldDB" id="A0A4S4AW65"/>
<dbReference type="CDD" id="cd11614">
    <property type="entry name" value="SAF_CpaB_FlgA_like"/>
    <property type="match status" value="1"/>
</dbReference>
<dbReference type="InterPro" id="IPR017592">
    <property type="entry name" value="Pilus_assmbl_Flp-typ_CpaB"/>
</dbReference>
<evidence type="ECO:0000256" key="1">
    <source>
        <dbReference type="SAM" id="MobiDB-lite"/>
    </source>
</evidence>
<evidence type="ECO:0000313" key="4">
    <source>
        <dbReference type="Proteomes" id="UP000307956"/>
    </source>
</evidence>